<dbReference type="GeneID" id="28738112"/>
<keyword evidence="1" id="KW-0175">Coiled coil</keyword>
<keyword evidence="4" id="KW-1185">Reference proteome</keyword>
<accession>A0A0N0NJH0</accession>
<organism evidence="3 4">
    <name type="scientific">Cyphellophora attinorum</name>
    <dbReference type="NCBI Taxonomy" id="1664694"/>
    <lineage>
        <taxon>Eukaryota</taxon>
        <taxon>Fungi</taxon>
        <taxon>Dikarya</taxon>
        <taxon>Ascomycota</taxon>
        <taxon>Pezizomycotina</taxon>
        <taxon>Eurotiomycetes</taxon>
        <taxon>Chaetothyriomycetidae</taxon>
        <taxon>Chaetothyriales</taxon>
        <taxon>Cyphellophoraceae</taxon>
        <taxon>Cyphellophora</taxon>
    </lineage>
</organism>
<gene>
    <name evidence="3" type="ORF">AB675_5978</name>
</gene>
<feature type="coiled-coil region" evidence="1">
    <location>
        <begin position="164"/>
        <end position="191"/>
    </location>
</feature>
<feature type="compositionally biased region" description="Polar residues" evidence="2">
    <location>
        <begin position="50"/>
        <end position="65"/>
    </location>
</feature>
<evidence type="ECO:0000256" key="2">
    <source>
        <dbReference type="SAM" id="MobiDB-lite"/>
    </source>
</evidence>
<feature type="compositionally biased region" description="Basic and acidic residues" evidence="2">
    <location>
        <begin position="193"/>
        <end position="207"/>
    </location>
</feature>
<evidence type="ECO:0000256" key="1">
    <source>
        <dbReference type="SAM" id="Coils"/>
    </source>
</evidence>
<dbReference type="AlphaFoldDB" id="A0A0N0NJH0"/>
<feature type="region of interest" description="Disordered" evidence="2">
    <location>
        <begin position="193"/>
        <end position="226"/>
    </location>
</feature>
<evidence type="ECO:0000313" key="3">
    <source>
        <dbReference type="EMBL" id="KPI36971.1"/>
    </source>
</evidence>
<feature type="compositionally biased region" description="Polar residues" evidence="2">
    <location>
        <begin position="28"/>
        <end position="43"/>
    </location>
</feature>
<feature type="region of interest" description="Disordered" evidence="2">
    <location>
        <begin position="1"/>
        <end position="85"/>
    </location>
</feature>
<dbReference type="Proteomes" id="UP000038010">
    <property type="component" value="Unassembled WGS sequence"/>
</dbReference>
<evidence type="ECO:0000313" key="4">
    <source>
        <dbReference type="Proteomes" id="UP000038010"/>
    </source>
</evidence>
<name>A0A0N0NJH0_9EURO</name>
<protein>
    <submittedName>
        <fullName evidence="3">Uncharacterized protein</fullName>
    </submittedName>
</protein>
<dbReference type="EMBL" id="LFJN01000027">
    <property type="protein sequence ID" value="KPI36971.1"/>
    <property type="molecule type" value="Genomic_DNA"/>
</dbReference>
<dbReference type="VEuPathDB" id="FungiDB:AB675_5978"/>
<feature type="compositionally biased region" description="Polar residues" evidence="2">
    <location>
        <begin position="208"/>
        <end position="218"/>
    </location>
</feature>
<proteinExistence type="predicted"/>
<sequence length="412" mass="45363">MSRRATITEQMAQEHSIPGLPRRANVFNDGTSPFEQDSVQQKANIDDEQSIPSHAHVNTETTGNDNAKDDDGSSSSDSSPEIDTAPVDLIDLVNKYAVLEIDDQELEKELLKGNPYRSANAKKGVQHDQRTLTSAADKLRQTWNGVLNNFADQSRLGEYVADKCTKYMRLYKESEKENQSLRDEVAQLRDTLEALEPPRKKPKHSADSESVSSAINHGQSEDNTDRSMVMIPEADQTSKLPGSGTSLPLRQKSVSTGQKVLLRLPVWLLDAAKGPNAADTNNVFRWFAVVTVEVERSLDGKVTLTSIQNALAAIMQSQRLNNDLKASLIVRHHYSKGENAGTATWVIANATIFSGWMENRQANTIGSYDTTASFDTGIKAVVYQDGDYQAVKQLINKSGSPLQTSIDKANDL</sequence>
<reference evidence="3 4" key="1">
    <citation type="submission" date="2015-06" db="EMBL/GenBank/DDBJ databases">
        <title>Draft genome of the ant-associated black yeast Phialophora attae CBS 131958.</title>
        <authorList>
            <person name="Moreno L.F."/>
            <person name="Stielow B.J."/>
            <person name="de Hoog S."/>
            <person name="Vicente V.A."/>
            <person name="Weiss V.A."/>
            <person name="de Vries M."/>
            <person name="Cruz L.M."/>
            <person name="Souza E.M."/>
        </authorList>
    </citation>
    <scope>NUCLEOTIDE SEQUENCE [LARGE SCALE GENOMIC DNA]</scope>
    <source>
        <strain evidence="3 4">CBS 131958</strain>
    </source>
</reference>
<dbReference type="RefSeq" id="XP_017996934.1">
    <property type="nucleotide sequence ID" value="XM_018146232.1"/>
</dbReference>
<comment type="caution">
    <text evidence="3">The sequence shown here is derived from an EMBL/GenBank/DDBJ whole genome shotgun (WGS) entry which is preliminary data.</text>
</comment>
<feature type="compositionally biased region" description="Polar residues" evidence="2">
    <location>
        <begin position="1"/>
        <end position="13"/>
    </location>
</feature>